<feature type="transmembrane region" description="Helical" evidence="1">
    <location>
        <begin position="29"/>
        <end position="47"/>
    </location>
</feature>
<protein>
    <submittedName>
        <fullName evidence="2">Uncharacterized protein</fullName>
    </submittedName>
</protein>
<feature type="transmembrane region" description="Helical" evidence="1">
    <location>
        <begin position="83"/>
        <end position="104"/>
    </location>
</feature>
<name>A0ABQ5WS09_9PROT</name>
<organism evidence="2 3">
    <name type="scientific">Gluconobacter kondonii</name>
    <dbReference type="NCBI Taxonomy" id="941463"/>
    <lineage>
        <taxon>Bacteria</taxon>
        <taxon>Pseudomonadati</taxon>
        <taxon>Pseudomonadota</taxon>
        <taxon>Alphaproteobacteria</taxon>
        <taxon>Acetobacterales</taxon>
        <taxon>Acetobacteraceae</taxon>
        <taxon>Gluconobacter</taxon>
    </lineage>
</organism>
<proteinExistence type="predicted"/>
<feature type="transmembrane region" description="Helical" evidence="1">
    <location>
        <begin position="59"/>
        <end position="77"/>
    </location>
</feature>
<evidence type="ECO:0000313" key="3">
    <source>
        <dbReference type="Proteomes" id="UP001156629"/>
    </source>
</evidence>
<sequence>MALWSDLVLFLLVPAYVMQSILDTLWGLILGLLGVVVACVAIIEVMARSVLNSLGIQGQIQTALLFLLLGGLILGAFRVFGKLFAVLLVAAFSVYFVHVVFGVLSDALIPVQTSSATTDI</sequence>
<accession>A0ABQ5WS09</accession>
<comment type="caution">
    <text evidence="2">The sequence shown here is derived from an EMBL/GenBank/DDBJ whole genome shotgun (WGS) entry which is preliminary data.</text>
</comment>
<dbReference type="EMBL" id="BSNV01000008">
    <property type="protein sequence ID" value="GLQ66285.1"/>
    <property type="molecule type" value="Genomic_DNA"/>
</dbReference>
<evidence type="ECO:0000256" key="1">
    <source>
        <dbReference type="SAM" id="Phobius"/>
    </source>
</evidence>
<reference evidence="3" key="1">
    <citation type="journal article" date="2019" name="Int. J. Syst. Evol. Microbiol.">
        <title>The Global Catalogue of Microorganisms (GCM) 10K type strain sequencing project: providing services to taxonomists for standard genome sequencing and annotation.</title>
        <authorList>
            <consortium name="The Broad Institute Genomics Platform"/>
            <consortium name="The Broad Institute Genome Sequencing Center for Infectious Disease"/>
            <person name="Wu L."/>
            <person name="Ma J."/>
        </authorList>
    </citation>
    <scope>NUCLEOTIDE SEQUENCE [LARGE SCALE GENOMIC DNA]</scope>
    <source>
        <strain evidence="3">NBRC 3266</strain>
    </source>
</reference>
<keyword evidence="3" id="KW-1185">Reference proteome</keyword>
<evidence type="ECO:0000313" key="2">
    <source>
        <dbReference type="EMBL" id="GLQ66285.1"/>
    </source>
</evidence>
<keyword evidence="1" id="KW-0812">Transmembrane</keyword>
<keyword evidence="1" id="KW-0472">Membrane</keyword>
<keyword evidence="1" id="KW-1133">Transmembrane helix</keyword>
<gene>
    <name evidence="2" type="ORF">GCM10007870_18690</name>
</gene>
<dbReference type="Proteomes" id="UP001156629">
    <property type="component" value="Unassembled WGS sequence"/>
</dbReference>